<dbReference type="InterPro" id="IPR010627">
    <property type="entry name" value="Prepilin_pept_A24_N"/>
</dbReference>
<dbReference type="GO" id="GO:0032259">
    <property type="term" value="P:methylation"/>
    <property type="evidence" value="ECO:0007669"/>
    <property type="project" value="UniProtKB-KW"/>
</dbReference>
<dbReference type="GO" id="GO:0005886">
    <property type="term" value="C:plasma membrane"/>
    <property type="evidence" value="ECO:0007669"/>
    <property type="project" value="UniProtKB-SubCell"/>
</dbReference>
<evidence type="ECO:0000259" key="11">
    <source>
        <dbReference type="Pfam" id="PF01478"/>
    </source>
</evidence>
<keyword evidence="6 10" id="KW-1133">Transmembrane helix</keyword>
<evidence type="ECO:0000313" key="13">
    <source>
        <dbReference type="EMBL" id="KGG81448.1"/>
    </source>
</evidence>
<accession>A0A096BKY8</accession>
<keyword evidence="9" id="KW-0645">Protease</keyword>
<name>A0A096BKY8_9FIRM</name>
<dbReference type="EC" id="2.1.1.-" evidence="9"/>
<dbReference type="Pfam" id="PF06750">
    <property type="entry name" value="A24_N_bact"/>
    <property type="match status" value="1"/>
</dbReference>
<proteinExistence type="inferred from homology"/>
<evidence type="ECO:0000256" key="3">
    <source>
        <dbReference type="ARBA" id="ARBA00022475"/>
    </source>
</evidence>
<evidence type="ECO:0000256" key="7">
    <source>
        <dbReference type="ARBA" id="ARBA00023136"/>
    </source>
</evidence>
<keyword evidence="5 9" id="KW-0812">Transmembrane</keyword>
<dbReference type="Pfam" id="PF01478">
    <property type="entry name" value="Peptidase_A24"/>
    <property type="match status" value="1"/>
</dbReference>
<dbReference type="GO" id="GO:0004190">
    <property type="term" value="F:aspartic-type endopeptidase activity"/>
    <property type="evidence" value="ECO:0007669"/>
    <property type="project" value="UniProtKB-EC"/>
</dbReference>
<evidence type="ECO:0000256" key="8">
    <source>
        <dbReference type="RuleBase" id="RU003793"/>
    </source>
</evidence>
<dbReference type="STRING" id="1156417.Y919_00355"/>
<feature type="transmembrane region" description="Helical" evidence="10">
    <location>
        <begin position="174"/>
        <end position="207"/>
    </location>
</feature>
<keyword evidence="9" id="KW-0489">Methyltransferase</keyword>
<evidence type="ECO:0000256" key="1">
    <source>
        <dbReference type="ARBA" id="ARBA00004429"/>
    </source>
</evidence>
<evidence type="ECO:0000313" key="14">
    <source>
        <dbReference type="Proteomes" id="UP000029622"/>
    </source>
</evidence>
<comment type="caution">
    <text evidence="13">The sequence shown here is derived from an EMBL/GenBank/DDBJ whole genome shotgun (WGS) entry which is preliminary data.</text>
</comment>
<comment type="subcellular location">
    <subcellularLocation>
        <location evidence="1">Cell inner membrane</location>
        <topology evidence="1">Multi-pass membrane protein</topology>
    </subcellularLocation>
    <subcellularLocation>
        <location evidence="9">Cell membrane</location>
        <topology evidence="9">Multi-pass membrane protein</topology>
    </subcellularLocation>
</comment>
<feature type="domain" description="Prepilin peptidase A24 N-terminal" evidence="12">
    <location>
        <begin position="5"/>
        <end position="88"/>
    </location>
</feature>
<feature type="domain" description="Prepilin type IV endopeptidase peptidase" evidence="11">
    <location>
        <begin position="98"/>
        <end position="203"/>
    </location>
</feature>
<feature type="transmembrane region" description="Helical" evidence="10">
    <location>
        <begin position="142"/>
        <end position="162"/>
    </location>
</feature>
<evidence type="ECO:0000256" key="2">
    <source>
        <dbReference type="ARBA" id="ARBA00005801"/>
    </source>
</evidence>
<dbReference type="GO" id="GO:0008168">
    <property type="term" value="F:methyltransferase activity"/>
    <property type="evidence" value="ECO:0007669"/>
    <property type="project" value="UniProtKB-KW"/>
</dbReference>
<keyword evidence="4" id="KW-0997">Cell inner membrane</keyword>
<comment type="function">
    <text evidence="9">Plays an essential role in type IV pili and type II pseudopili formation by proteolytically removing the leader sequence from substrate proteins and subsequently monomethylating the alpha-amino group of the newly exposed N-terminal phenylalanine.</text>
</comment>
<keyword evidence="9" id="KW-0511">Multifunctional enzyme</keyword>
<dbReference type="InterPro" id="IPR000045">
    <property type="entry name" value="Prepilin_IV_endopep_pep"/>
</dbReference>
<comment type="similarity">
    <text evidence="2 8">Belongs to the peptidase A24 family.</text>
</comment>
<dbReference type="RefSeq" id="WP_035161209.1">
    <property type="nucleotide sequence ID" value="NZ_AZTB01000001.1"/>
</dbReference>
<dbReference type="Gene3D" id="1.20.120.1220">
    <property type="match status" value="1"/>
</dbReference>
<keyword evidence="9" id="KW-0378">Hydrolase</keyword>
<evidence type="ECO:0000256" key="10">
    <source>
        <dbReference type="SAM" id="Phobius"/>
    </source>
</evidence>
<evidence type="ECO:0000256" key="9">
    <source>
        <dbReference type="RuleBase" id="RU003794"/>
    </source>
</evidence>
<dbReference type="Proteomes" id="UP000029622">
    <property type="component" value="Unassembled WGS sequence"/>
</dbReference>
<dbReference type="GO" id="GO:0006465">
    <property type="term" value="P:signal peptide processing"/>
    <property type="evidence" value="ECO:0007669"/>
    <property type="project" value="TreeGrafter"/>
</dbReference>
<evidence type="ECO:0000259" key="12">
    <source>
        <dbReference type="Pfam" id="PF06750"/>
    </source>
</evidence>
<dbReference type="PRINTS" id="PR00864">
    <property type="entry name" value="PREPILNPTASE"/>
</dbReference>
<keyword evidence="9" id="KW-0808">Transferase</keyword>
<dbReference type="InterPro" id="IPR050882">
    <property type="entry name" value="Prepilin_peptidase/N-MTase"/>
</dbReference>
<gene>
    <name evidence="13" type="ORF">Y919_00355</name>
</gene>
<evidence type="ECO:0000256" key="5">
    <source>
        <dbReference type="ARBA" id="ARBA00022692"/>
    </source>
</evidence>
<keyword evidence="7 10" id="KW-0472">Membrane</keyword>
<protein>
    <recommendedName>
        <fullName evidence="9">Prepilin leader peptidase/N-methyltransferase</fullName>
        <ecNumber evidence="9">2.1.1.-</ecNumber>
        <ecNumber evidence="9">3.4.23.43</ecNumber>
    </recommendedName>
</protein>
<dbReference type="InterPro" id="IPR014032">
    <property type="entry name" value="Peptidase_A24A_bac"/>
</dbReference>
<dbReference type="PANTHER" id="PTHR30487:SF0">
    <property type="entry name" value="PREPILIN LEADER PEPTIDASE_N-METHYLTRANSFERASE-RELATED"/>
    <property type="match status" value="1"/>
</dbReference>
<dbReference type="EMBL" id="AZTB01000001">
    <property type="protein sequence ID" value="KGG81448.1"/>
    <property type="molecule type" value="Genomic_DNA"/>
</dbReference>
<dbReference type="EC" id="3.4.23.43" evidence="9"/>
<sequence length="250" mass="28567">MYIFITGLIIGSFLNVCIYRIPKGESIVYPPSHCTNCNTRLKAIDLIPVFSYLLNKGRCRYCGERISLQYPFIEIFNGLIYLLLFYKFGLSFNLIKYLFLTSLLIVISVIDYKHQIIPNSILLFGFFTILIFKLLYYSKAELLNSILGLLIGGLIFSIIVIVSRGGMGGGDIRLIALLGFFFGWKHLLLLMLLSFVIGAFFSIILLLLKIKSMKDFIPFGPFISIAAIITIFYGDTLILYYINYFFNYMG</sequence>
<evidence type="ECO:0000256" key="4">
    <source>
        <dbReference type="ARBA" id="ARBA00022519"/>
    </source>
</evidence>
<dbReference type="PANTHER" id="PTHR30487">
    <property type="entry name" value="TYPE 4 PREPILIN-LIKE PROTEINS LEADER PEPTIDE-PROCESSING ENZYME"/>
    <property type="match status" value="1"/>
</dbReference>
<feature type="transmembrane region" description="Helical" evidence="10">
    <location>
        <begin position="119"/>
        <end position="136"/>
    </location>
</feature>
<feature type="transmembrane region" description="Helical" evidence="10">
    <location>
        <begin position="94"/>
        <end position="112"/>
    </location>
</feature>
<reference evidence="13 14" key="1">
    <citation type="submission" date="2013-12" db="EMBL/GenBank/DDBJ databases">
        <title>Draft genome sequence of Caloranaerobacter sp. H53214.</title>
        <authorList>
            <person name="Jiang L.J."/>
            <person name="Shao Z.Z."/>
            <person name="Long M.N."/>
        </authorList>
    </citation>
    <scope>NUCLEOTIDE SEQUENCE [LARGE SCALE GENOMIC DNA]</scope>
    <source>
        <strain evidence="13 14">H53214</strain>
    </source>
</reference>
<keyword evidence="3" id="KW-1003">Cell membrane</keyword>
<comment type="catalytic activity">
    <reaction evidence="9">
        <text>Typically cleaves a -Gly-|-Phe- bond to release an N-terminal, basic peptide of 5-8 residues from type IV prepilin, and then N-methylates the new N-terminal amino group, the methyl donor being S-adenosyl-L-methionine.</text>
        <dbReference type="EC" id="3.4.23.43"/>
    </reaction>
</comment>
<dbReference type="AlphaFoldDB" id="A0A096BKY8"/>
<evidence type="ECO:0000256" key="6">
    <source>
        <dbReference type="ARBA" id="ARBA00022989"/>
    </source>
</evidence>
<organism evidence="13 14">
    <name type="scientific">Caloranaerobacter azorensis H53214</name>
    <dbReference type="NCBI Taxonomy" id="1156417"/>
    <lineage>
        <taxon>Bacteria</taxon>
        <taxon>Bacillati</taxon>
        <taxon>Bacillota</taxon>
        <taxon>Tissierellia</taxon>
        <taxon>Tissierellales</taxon>
        <taxon>Thermohalobacteraceae</taxon>
        <taxon>Caloranaerobacter</taxon>
    </lineage>
</organism>
<feature type="transmembrane region" description="Helical" evidence="10">
    <location>
        <begin position="219"/>
        <end position="242"/>
    </location>
</feature>